<reference evidence="3" key="1">
    <citation type="submission" date="2024-02" db="EMBL/GenBank/DDBJ databases">
        <authorList>
            <consortium name="ELIXIR-Norway"/>
            <consortium name="Elixir Norway"/>
        </authorList>
    </citation>
    <scope>NUCLEOTIDE SEQUENCE</scope>
</reference>
<proteinExistence type="predicted"/>
<dbReference type="Proteomes" id="UP001497444">
    <property type="component" value="Chromosome 6"/>
</dbReference>
<dbReference type="Gene3D" id="3.40.50.300">
    <property type="entry name" value="P-loop containing nucleotide triphosphate hydrolases"/>
    <property type="match status" value="3"/>
</dbReference>
<feature type="domain" description="DNA2/NAM7 helicase helicase" evidence="1">
    <location>
        <begin position="633"/>
        <end position="720"/>
    </location>
</feature>
<dbReference type="InterPro" id="IPR045055">
    <property type="entry name" value="DNA2/NAM7-like"/>
</dbReference>
<dbReference type="InterPro" id="IPR027417">
    <property type="entry name" value="P-loop_NTPase"/>
</dbReference>
<dbReference type="PANTHER" id="PTHR10887:SF522">
    <property type="entry name" value="P-LOOP CONTAINING NUCLEOSIDE TRIPHOSPHATE HYDROLASES SUPERFAMILY PROTEIN"/>
    <property type="match status" value="1"/>
</dbReference>
<dbReference type="EMBL" id="OZ020101">
    <property type="protein sequence ID" value="CAK9274667.1"/>
    <property type="molecule type" value="Genomic_DNA"/>
</dbReference>
<dbReference type="CDD" id="cd18808">
    <property type="entry name" value="SF1_C_Upf1"/>
    <property type="match status" value="1"/>
</dbReference>
<evidence type="ECO:0000259" key="1">
    <source>
        <dbReference type="Pfam" id="PF13086"/>
    </source>
</evidence>
<dbReference type="SUPFAM" id="SSF52540">
    <property type="entry name" value="P-loop containing nucleoside triphosphate hydrolases"/>
    <property type="match status" value="1"/>
</dbReference>
<dbReference type="InterPro" id="IPR047187">
    <property type="entry name" value="SF1_C_Upf1"/>
</dbReference>
<gene>
    <name evidence="3" type="ORF">CSSPJE1EN1_LOCUS20145</name>
</gene>
<feature type="domain" description="DNA2/NAM7 helicase helicase" evidence="1">
    <location>
        <begin position="254"/>
        <end position="331"/>
    </location>
</feature>
<accession>A0ABP0X7K6</accession>
<dbReference type="Pfam" id="PF13087">
    <property type="entry name" value="AAA_12"/>
    <property type="match status" value="1"/>
</dbReference>
<evidence type="ECO:0000259" key="2">
    <source>
        <dbReference type="Pfam" id="PF13087"/>
    </source>
</evidence>
<evidence type="ECO:0000313" key="3">
    <source>
        <dbReference type="EMBL" id="CAK9274667.1"/>
    </source>
</evidence>
<dbReference type="PANTHER" id="PTHR10887">
    <property type="entry name" value="DNA2/NAM7 HELICASE FAMILY"/>
    <property type="match status" value="1"/>
</dbReference>
<keyword evidence="4" id="KW-1185">Reference proteome</keyword>
<dbReference type="InterPro" id="IPR041679">
    <property type="entry name" value="DNA2/NAM7-like_C"/>
</dbReference>
<feature type="domain" description="DNA2/NAM7 helicase-like C-terminal" evidence="2">
    <location>
        <begin position="727"/>
        <end position="923"/>
    </location>
</feature>
<dbReference type="InterPro" id="IPR041677">
    <property type="entry name" value="DNA2/NAM7_AAA_11"/>
</dbReference>
<dbReference type="Pfam" id="PF13086">
    <property type="entry name" value="AAA_11"/>
    <property type="match status" value="2"/>
</dbReference>
<evidence type="ECO:0000313" key="4">
    <source>
        <dbReference type="Proteomes" id="UP001497444"/>
    </source>
</evidence>
<name>A0ABP0X7K6_9BRYO</name>
<organism evidence="3 4">
    <name type="scientific">Sphagnum jensenii</name>
    <dbReference type="NCBI Taxonomy" id="128206"/>
    <lineage>
        <taxon>Eukaryota</taxon>
        <taxon>Viridiplantae</taxon>
        <taxon>Streptophyta</taxon>
        <taxon>Embryophyta</taxon>
        <taxon>Bryophyta</taxon>
        <taxon>Sphagnophytina</taxon>
        <taxon>Sphagnopsida</taxon>
        <taxon>Sphagnales</taxon>
        <taxon>Sphagnaceae</taxon>
        <taxon>Sphagnum</taxon>
    </lineage>
</organism>
<sequence>MGRLYEEGLIDHVLQWSIGDVSTENLFVNQVRSIPEKFSSVNEYRSAFRIPVLEELRAQVQQALQKTMASSSPSSTVFSPVRITKVKGTKNKKKTTMKRNISIRLLAKDRVTHRFPVPCFADLMLLCSGRIPEWDPNNEKFLAEPGSNAPAKGSCGCSFALAFVTFGRLSPTIAANVYAQNEGSLLRQLQDSECPWFGVLLNINLTPVLRIWNALHRPLADPLLVKSATDVFGHAGAKHASLGKAIESYCEARKLNESQALCLSSTVSSLLRKENEAKPNVRIVQGPPGTGKTTMLVTLLSVVGSLGLPTLVTAPTNMAVLEVCKRFMSLVNTCDLNGAIKLKKCQEKLLFAQFCKRKSLLCKMGSGTLARSDLLQSDMVLVGSKERMLKFMGDSAPSLEKIFLPFRLARLQKALGSDGWRHSAEALVKFLQDAHSHFTTFAISNNTAGNSVMPLKDVTQIMQRPKNSAGKASDLEGLVTVVSQKEVSDNSIRSFWRFARQRIQKLTMKMTQSCDTLLTDLPACLLASDTRQEMLSARDLANRLVHLIPSDCPEDGLSWFVAQNSNASRPVLQILDNITEKLQNLNLNIDADIINNICSNDVISCQKRKFLAARQILLDTLVRQPGYDLFKDSDQKKKRARGRNRNWLRSLCLSNARLVFSTVSSAGGPVIEGTAFEFAIVDEASQLAEAETCILTGMAGLKQLLLVGDHMQLPAVTISQMAKQCGYGRSLFDRLQASQHPCRHLLNVQYRMHPSISAFPNHQFYGGLVQDGANVLEASYGSSAYQVASNLFGTSAFLDVQHGYEVRENKSWRNYAEVNLICLLIARLLQTCAANKIPHISVGVITPYSGQVESLKTGVKMLNSSMKIEVNTVDGFQGNEKDVILFSAVRSNTEGQIGFLDDFRRLNVAITRGRKCVWVVGNSRTLSKGGGVWKQLIQHARHRGCFHTVG</sequence>
<protein>
    <submittedName>
        <fullName evidence="3">Uncharacterized protein</fullName>
    </submittedName>
</protein>